<dbReference type="AlphaFoldDB" id="A0A0A3ZAX0"/>
<proteinExistence type="predicted"/>
<accession>A0A0A3ZAX0</accession>
<dbReference type="Proteomes" id="UP000030351">
    <property type="component" value="Unassembled WGS sequence"/>
</dbReference>
<organism evidence="1 2">
    <name type="scientific">Erwinia typographi</name>
    <dbReference type="NCBI Taxonomy" id="371042"/>
    <lineage>
        <taxon>Bacteria</taxon>
        <taxon>Pseudomonadati</taxon>
        <taxon>Pseudomonadota</taxon>
        <taxon>Gammaproteobacteria</taxon>
        <taxon>Enterobacterales</taxon>
        <taxon>Erwiniaceae</taxon>
        <taxon>Erwinia</taxon>
    </lineage>
</organism>
<reference evidence="1 2" key="1">
    <citation type="submission" date="2014-10" db="EMBL/GenBank/DDBJ databases">
        <title>Genome sequence of Erwinia typographi M043b.</title>
        <authorList>
            <person name="Chan K.-G."/>
            <person name="Tan W.-S."/>
        </authorList>
    </citation>
    <scope>NUCLEOTIDE SEQUENCE [LARGE SCALE GENOMIC DNA]</scope>
    <source>
        <strain evidence="1 2">M043b</strain>
    </source>
</reference>
<sequence>MELTGRTTMQEAAGEPAVTGRGVLTVLETHTSRGRGIHFCNHPLLTGSNYNLWFPLAPEEDVFTTIERILVMNGVAVNLTRISPLLSCTEYTDWLVTFNRLQ</sequence>
<keyword evidence="2" id="KW-1185">Reference proteome</keyword>
<name>A0A0A3ZAX0_9GAMM</name>
<comment type="caution">
    <text evidence="1">The sequence shown here is derived from an EMBL/GenBank/DDBJ whole genome shotgun (WGS) entry which is preliminary data.</text>
</comment>
<dbReference type="STRING" id="371042.NG99_07255"/>
<protein>
    <submittedName>
        <fullName evidence="1">Uncharacterized protein</fullName>
    </submittedName>
</protein>
<dbReference type="EMBL" id="JRUQ01000026">
    <property type="protein sequence ID" value="KGT94786.1"/>
    <property type="molecule type" value="Genomic_DNA"/>
</dbReference>
<dbReference type="RefSeq" id="WP_034890198.1">
    <property type="nucleotide sequence ID" value="NZ_JRUQ01000026.1"/>
</dbReference>
<evidence type="ECO:0000313" key="2">
    <source>
        <dbReference type="Proteomes" id="UP000030351"/>
    </source>
</evidence>
<dbReference type="eggNOG" id="ENOG5033BHK">
    <property type="taxonomic scope" value="Bacteria"/>
</dbReference>
<dbReference type="OrthoDB" id="6506304at2"/>
<gene>
    <name evidence="1" type="ORF">NG99_07255</name>
</gene>
<evidence type="ECO:0000313" key="1">
    <source>
        <dbReference type="EMBL" id="KGT94786.1"/>
    </source>
</evidence>